<evidence type="ECO:0000256" key="1">
    <source>
        <dbReference type="SAM" id="MobiDB-lite"/>
    </source>
</evidence>
<feature type="compositionally biased region" description="Basic and acidic residues" evidence="1">
    <location>
        <begin position="186"/>
        <end position="199"/>
    </location>
</feature>
<sequence length="658" mass="72865">MARRKGSVAKPKSIVKAVEEDVDTIHARLCNEYPEVDSSLIYVMLLDIETRSQDSLDALSQDLEKLSIDAKAQDPSAHRRYQSNTLDDTDEPDTSCFSDSIFLESTATGSSSPSSDLNATPGMEFLLAVFPQSSPATLQRVLEDYGDEDSGEVDMEKVIGEIMSLELVRELQERGLDDEMASNPVDEERKRDWTSVEKKKAPKRKKAKSVSTTASDRSSATSAQASKTFVLSDIRQQANRQSSKLPGITTQGTFNDPWMKVASLSARLAQLLPPLTSSHFSSLLHNPRFSSPAEAIRHELARIGDQDKDPPDNKFNMALARFLELLQCQGGGEVEDAVACLKAAKLVAERALDLVYLLRDLDAGEPIMVHSPRSTPSSPISTQASSSNDLTRAIRIPLPLSPVASVRSPSFSSSTNWPTPRSPRSQTEDWTKVTRERKRNANNKTFEVDPLAAFIPAYAGRPAGWRSESGRAAWEPDLSDETSEKDCREMAAYYRKRREETVRQASRYWRGNGGGTRNGVNVGRGGEVALYYAEEAREFERKSREWSMKAAKAMVNSRQAKSNDTNSIDLHGTNTQEALEIAREAVQDWWSTYGSEDGKVPSKYFSIITGQGNHSRGGVGVLGPAVKNFLDGEGWRFTQKPGTFVVTGSIRRRSRNFY</sequence>
<reference evidence="4" key="2">
    <citation type="submission" date="2015-01" db="EMBL/GenBank/DDBJ databases">
        <title>Evolutionary Origins and Diversification of the Mycorrhizal Mutualists.</title>
        <authorList>
            <consortium name="DOE Joint Genome Institute"/>
            <consortium name="Mycorrhizal Genomics Consortium"/>
            <person name="Kohler A."/>
            <person name="Kuo A."/>
            <person name="Nagy L.G."/>
            <person name="Floudas D."/>
            <person name="Copeland A."/>
            <person name="Barry K.W."/>
            <person name="Cichocki N."/>
            <person name="Veneault-Fourrey C."/>
            <person name="LaButti K."/>
            <person name="Lindquist E.A."/>
            <person name="Lipzen A."/>
            <person name="Lundell T."/>
            <person name="Morin E."/>
            <person name="Murat C."/>
            <person name="Riley R."/>
            <person name="Ohm R."/>
            <person name="Sun H."/>
            <person name="Tunlid A."/>
            <person name="Henrissat B."/>
            <person name="Grigoriev I.V."/>
            <person name="Hibbett D.S."/>
            <person name="Martin F."/>
        </authorList>
    </citation>
    <scope>NUCLEOTIDE SEQUENCE [LARGE SCALE GENOMIC DNA]</scope>
    <source>
        <strain evidence="4">MUT 4182</strain>
    </source>
</reference>
<dbReference type="InterPro" id="IPR002625">
    <property type="entry name" value="Smr_dom"/>
</dbReference>
<reference evidence="3 4" key="1">
    <citation type="submission" date="2014-04" db="EMBL/GenBank/DDBJ databases">
        <authorList>
            <consortium name="DOE Joint Genome Institute"/>
            <person name="Kuo A."/>
            <person name="Girlanda M."/>
            <person name="Perotto S."/>
            <person name="Kohler A."/>
            <person name="Nagy L.G."/>
            <person name="Floudas D."/>
            <person name="Copeland A."/>
            <person name="Barry K.W."/>
            <person name="Cichocki N."/>
            <person name="Veneault-Fourrey C."/>
            <person name="LaButti K."/>
            <person name="Lindquist E.A."/>
            <person name="Lipzen A."/>
            <person name="Lundell T."/>
            <person name="Morin E."/>
            <person name="Murat C."/>
            <person name="Sun H."/>
            <person name="Tunlid A."/>
            <person name="Henrissat B."/>
            <person name="Grigoriev I.V."/>
            <person name="Hibbett D.S."/>
            <person name="Martin F."/>
            <person name="Nordberg H.P."/>
            <person name="Cantor M.N."/>
            <person name="Hua S.X."/>
        </authorList>
    </citation>
    <scope>NUCLEOTIDE SEQUENCE [LARGE SCALE GENOMIC DNA]</scope>
    <source>
        <strain evidence="3 4">MUT 4182</strain>
    </source>
</reference>
<dbReference type="OrthoDB" id="4080456at2759"/>
<feature type="compositionally biased region" description="Low complexity" evidence="1">
    <location>
        <begin position="404"/>
        <end position="414"/>
    </location>
</feature>
<proteinExistence type="predicted"/>
<dbReference type="PROSITE" id="PS50828">
    <property type="entry name" value="SMR"/>
    <property type="match status" value="1"/>
</dbReference>
<dbReference type="PANTHER" id="PTHR46535:SF1">
    <property type="entry name" value="NEDD4-BINDING PROTEIN 2"/>
    <property type="match status" value="1"/>
</dbReference>
<dbReference type="HOGENOM" id="CLU_011634_0_0_1"/>
<dbReference type="PANTHER" id="PTHR46535">
    <property type="entry name" value="NEDD4-BINDING PROTEIN 2"/>
    <property type="match status" value="1"/>
</dbReference>
<organism evidence="3 4">
    <name type="scientific">Tulasnella calospora MUT 4182</name>
    <dbReference type="NCBI Taxonomy" id="1051891"/>
    <lineage>
        <taxon>Eukaryota</taxon>
        <taxon>Fungi</taxon>
        <taxon>Dikarya</taxon>
        <taxon>Basidiomycota</taxon>
        <taxon>Agaricomycotina</taxon>
        <taxon>Agaricomycetes</taxon>
        <taxon>Cantharellales</taxon>
        <taxon>Tulasnellaceae</taxon>
        <taxon>Tulasnella</taxon>
    </lineage>
</organism>
<protein>
    <recommendedName>
        <fullName evidence="2">Smr domain-containing protein</fullName>
    </recommendedName>
</protein>
<dbReference type="Gene3D" id="3.30.1370.110">
    <property type="match status" value="1"/>
</dbReference>
<dbReference type="InterPro" id="IPR036063">
    <property type="entry name" value="Smr_dom_sf"/>
</dbReference>
<keyword evidence="4" id="KW-1185">Reference proteome</keyword>
<evidence type="ECO:0000313" key="4">
    <source>
        <dbReference type="Proteomes" id="UP000054248"/>
    </source>
</evidence>
<feature type="region of interest" description="Disordered" evidence="1">
    <location>
        <begin position="73"/>
        <end position="93"/>
    </location>
</feature>
<dbReference type="STRING" id="1051891.A0A0C3LYY9"/>
<dbReference type="EMBL" id="KN823021">
    <property type="protein sequence ID" value="KIO26627.1"/>
    <property type="molecule type" value="Genomic_DNA"/>
</dbReference>
<feature type="region of interest" description="Disordered" evidence="1">
    <location>
        <begin position="404"/>
        <end position="432"/>
    </location>
</feature>
<dbReference type="InterPro" id="IPR052772">
    <property type="entry name" value="Endo/PolyKinase_Domain-Protein"/>
</dbReference>
<dbReference type="SUPFAM" id="SSF160443">
    <property type="entry name" value="SMR domain-like"/>
    <property type="match status" value="1"/>
</dbReference>
<feature type="domain" description="Smr" evidence="2">
    <location>
        <begin position="568"/>
        <end position="655"/>
    </location>
</feature>
<gene>
    <name evidence="3" type="ORF">M407DRAFT_24071</name>
</gene>
<name>A0A0C3LYY9_9AGAM</name>
<dbReference type="GO" id="GO:0004519">
    <property type="term" value="F:endonuclease activity"/>
    <property type="evidence" value="ECO:0007669"/>
    <property type="project" value="TreeGrafter"/>
</dbReference>
<accession>A0A0C3LYY9</accession>
<dbReference type="Proteomes" id="UP000054248">
    <property type="component" value="Unassembled WGS sequence"/>
</dbReference>
<evidence type="ECO:0000313" key="3">
    <source>
        <dbReference type="EMBL" id="KIO26627.1"/>
    </source>
</evidence>
<feature type="compositionally biased region" description="Polar residues" evidence="1">
    <location>
        <begin position="415"/>
        <end position="425"/>
    </location>
</feature>
<feature type="compositionally biased region" description="Low complexity" evidence="1">
    <location>
        <begin position="209"/>
        <end position="226"/>
    </location>
</feature>
<evidence type="ECO:0000259" key="2">
    <source>
        <dbReference type="PROSITE" id="PS50828"/>
    </source>
</evidence>
<dbReference type="GO" id="GO:0005634">
    <property type="term" value="C:nucleus"/>
    <property type="evidence" value="ECO:0007669"/>
    <property type="project" value="TreeGrafter"/>
</dbReference>
<dbReference type="SMART" id="SM00463">
    <property type="entry name" value="SMR"/>
    <property type="match status" value="1"/>
</dbReference>
<dbReference type="AlphaFoldDB" id="A0A0C3LYY9"/>
<feature type="region of interest" description="Disordered" evidence="1">
    <location>
        <begin position="175"/>
        <end position="226"/>
    </location>
</feature>